<dbReference type="AlphaFoldDB" id="A0AAD7ADF8"/>
<gene>
    <name evidence="3" type="ORF">DFH08DRAFT_502042</name>
</gene>
<dbReference type="EMBL" id="JARIHO010000009">
    <property type="protein sequence ID" value="KAJ7355539.1"/>
    <property type="molecule type" value="Genomic_DNA"/>
</dbReference>
<keyword evidence="4" id="KW-1185">Reference proteome</keyword>
<evidence type="ECO:0000313" key="3">
    <source>
        <dbReference type="EMBL" id="KAJ7355539.1"/>
    </source>
</evidence>
<organism evidence="3 4">
    <name type="scientific">Mycena albidolilacea</name>
    <dbReference type="NCBI Taxonomy" id="1033008"/>
    <lineage>
        <taxon>Eukaryota</taxon>
        <taxon>Fungi</taxon>
        <taxon>Dikarya</taxon>
        <taxon>Basidiomycota</taxon>
        <taxon>Agaricomycotina</taxon>
        <taxon>Agaricomycetes</taxon>
        <taxon>Agaricomycetidae</taxon>
        <taxon>Agaricales</taxon>
        <taxon>Marasmiineae</taxon>
        <taxon>Mycenaceae</taxon>
        <taxon>Mycena</taxon>
    </lineage>
</organism>
<evidence type="ECO:0000313" key="4">
    <source>
        <dbReference type="Proteomes" id="UP001218218"/>
    </source>
</evidence>
<sequence>MLDTTASATGVQIYVQVPGQVSTEPLDIPGEGSSTSIFVQGVVARGHNTPREPPKPSPSQLECGGASTTGTGASVDAPSQISSLGTVLKALLPLISWLGGCSRAVFPIIWINVLLLRRPLANASELEPILTKVENCRQEAHPFLCAGREPIGLPHSLLSLQRLWERYLEGKIKEQRFCSYGAGILVGSVCRTHLKTLSNCLLSFILGALQIAEKNDPLTRVFGFLAFAVLAFSLLANQLLSHHLDDKYIKEAHYAYHLLEKVKKEKTSTWNMNCVLSISSVSTWWAILLSTFTFASVFYDDTESVASSADSNIPLSSWEMVTSRVVMMAIFLISVSCLFAMHATLTRLCCLPSDCYLKTMLLDLPVQEGESQSANGD</sequence>
<keyword evidence="2" id="KW-1133">Transmembrane helix</keyword>
<evidence type="ECO:0000256" key="2">
    <source>
        <dbReference type="SAM" id="Phobius"/>
    </source>
</evidence>
<keyword evidence="2" id="KW-0812">Transmembrane</keyword>
<feature type="transmembrane region" description="Helical" evidence="2">
    <location>
        <begin position="274"/>
        <end position="299"/>
    </location>
</feature>
<evidence type="ECO:0000256" key="1">
    <source>
        <dbReference type="SAM" id="MobiDB-lite"/>
    </source>
</evidence>
<keyword evidence="2" id="KW-0472">Membrane</keyword>
<feature type="transmembrane region" description="Helical" evidence="2">
    <location>
        <begin position="218"/>
        <end position="240"/>
    </location>
</feature>
<feature type="compositionally biased region" description="Low complexity" evidence="1">
    <location>
        <begin position="64"/>
        <end position="74"/>
    </location>
</feature>
<feature type="transmembrane region" description="Helical" evidence="2">
    <location>
        <begin position="325"/>
        <end position="350"/>
    </location>
</feature>
<feature type="region of interest" description="Disordered" evidence="1">
    <location>
        <begin position="46"/>
        <end position="74"/>
    </location>
</feature>
<dbReference type="Proteomes" id="UP001218218">
    <property type="component" value="Unassembled WGS sequence"/>
</dbReference>
<reference evidence="3" key="1">
    <citation type="submission" date="2023-03" db="EMBL/GenBank/DDBJ databases">
        <title>Massive genome expansion in bonnet fungi (Mycena s.s.) driven by repeated elements and novel gene families across ecological guilds.</title>
        <authorList>
            <consortium name="Lawrence Berkeley National Laboratory"/>
            <person name="Harder C.B."/>
            <person name="Miyauchi S."/>
            <person name="Viragh M."/>
            <person name="Kuo A."/>
            <person name="Thoen E."/>
            <person name="Andreopoulos B."/>
            <person name="Lu D."/>
            <person name="Skrede I."/>
            <person name="Drula E."/>
            <person name="Henrissat B."/>
            <person name="Morin E."/>
            <person name="Kohler A."/>
            <person name="Barry K."/>
            <person name="LaButti K."/>
            <person name="Morin E."/>
            <person name="Salamov A."/>
            <person name="Lipzen A."/>
            <person name="Mereny Z."/>
            <person name="Hegedus B."/>
            <person name="Baldrian P."/>
            <person name="Stursova M."/>
            <person name="Weitz H."/>
            <person name="Taylor A."/>
            <person name="Grigoriev I.V."/>
            <person name="Nagy L.G."/>
            <person name="Martin F."/>
            <person name="Kauserud H."/>
        </authorList>
    </citation>
    <scope>NUCLEOTIDE SEQUENCE</scope>
    <source>
        <strain evidence="3">CBHHK002</strain>
    </source>
</reference>
<proteinExistence type="predicted"/>
<name>A0AAD7ADF8_9AGAR</name>
<protein>
    <submittedName>
        <fullName evidence="3">Uncharacterized protein</fullName>
    </submittedName>
</protein>
<comment type="caution">
    <text evidence="3">The sequence shown here is derived from an EMBL/GenBank/DDBJ whole genome shotgun (WGS) entry which is preliminary data.</text>
</comment>
<accession>A0AAD7ADF8</accession>